<dbReference type="GO" id="GO:0017061">
    <property type="term" value="F:S-methyl-5-thioadenosine phosphorylase activity"/>
    <property type="evidence" value="ECO:0007669"/>
    <property type="project" value="UniProtKB-EC"/>
</dbReference>
<dbReference type="InterPro" id="IPR011324">
    <property type="entry name" value="Cytotoxic_necrot_fac-like_cat"/>
</dbReference>
<keyword evidence="6" id="KW-0862">Zinc</keyword>
<comment type="similarity">
    <text evidence="2">Belongs to the purine nucleoside phosphorylase YfiH/LACC1 family.</text>
</comment>
<dbReference type="InterPro" id="IPR038371">
    <property type="entry name" value="Cu_polyphenol_OxRdtase_sf"/>
</dbReference>
<evidence type="ECO:0000256" key="6">
    <source>
        <dbReference type="ARBA" id="ARBA00022833"/>
    </source>
</evidence>
<keyword evidence="3" id="KW-0808">Transferase</keyword>
<evidence type="ECO:0000256" key="5">
    <source>
        <dbReference type="ARBA" id="ARBA00022801"/>
    </source>
</evidence>
<comment type="catalytic activity">
    <reaction evidence="1">
        <text>inosine + phosphate = alpha-D-ribose 1-phosphate + hypoxanthine</text>
        <dbReference type="Rhea" id="RHEA:27646"/>
        <dbReference type="ChEBI" id="CHEBI:17368"/>
        <dbReference type="ChEBI" id="CHEBI:17596"/>
        <dbReference type="ChEBI" id="CHEBI:43474"/>
        <dbReference type="ChEBI" id="CHEBI:57720"/>
        <dbReference type="EC" id="2.4.2.1"/>
    </reaction>
    <physiologicalReaction direction="left-to-right" evidence="1">
        <dbReference type="Rhea" id="RHEA:27647"/>
    </physiologicalReaction>
</comment>
<evidence type="ECO:0000256" key="2">
    <source>
        <dbReference type="ARBA" id="ARBA00007353"/>
    </source>
</evidence>
<dbReference type="PANTHER" id="PTHR30616">
    <property type="entry name" value="UNCHARACTERIZED PROTEIN YFIH"/>
    <property type="match status" value="1"/>
</dbReference>
<dbReference type="Pfam" id="PF02578">
    <property type="entry name" value="Cu-oxidase_4"/>
    <property type="match status" value="1"/>
</dbReference>
<comment type="catalytic activity">
    <reaction evidence="9">
        <text>S-methyl-5'-thioadenosine + phosphate = 5-(methylsulfanyl)-alpha-D-ribose 1-phosphate + adenine</text>
        <dbReference type="Rhea" id="RHEA:11852"/>
        <dbReference type="ChEBI" id="CHEBI:16708"/>
        <dbReference type="ChEBI" id="CHEBI:17509"/>
        <dbReference type="ChEBI" id="CHEBI:43474"/>
        <dbReference type="ChEBI" id="CHEBI:58533"/>
        <dbReference type="EC" id="2.4.2.28"/>
    </reaction>
    <physiologicalReaction direction="left-to-right" evidence="9">
        <dbReference type="Rhea" id="RHEA:11853"/>
    </physiologicalReaction>
</comment>
<dbReference type="AlphaFoldDB" id="A0A6J5YFC1"/>
<dbReference type="CDD" id="cd16833">
    <property type="entry name" value="YfiH"/>
    <property type="match status" value="1"/>
</dbReference>
<evidence type="ECO:0000256" key="9">
    <source>
        <dbReference type="ARBA" id="ARBA00049893"/>
    </source>
</evidence>
<evidence type="ECO:0000256" key="7">
    <source>
        <dbReference type="ARBA" id="ARBA00047989"/>
    </source>
</evidence>
<sequence length="230" mass="24428">MQHWSAPLGADRRVRVVVTDRSDGDLSINGDPHDLAVRRLAITDQPWLWLRQVHGAEVLMVRPDDDIAGLVGTCADAAVTSRSDLVLCAQSADCATIALWSPEGVVAAVHAGWRGLQAGVVGATAASMRAAGATELMAFTGPSIGPECYEFGGAELDSMVAAFDASIVARTRSGAVGLDVRAALAIELLRHDIDRVGGVDSCTACEADHFWSHRARVDQERQALLCWIES</sequence>
<evidence type="ECO:0000313" key="10">
    <source>
        <dbReference type="EMBL" id="CAB4323157.1"/>
    </source>
</evidence>
<keyword evidence="4" id="KW-0479">Metal-binding</keyword>
<evidence type="ECO:0000256" key="8">
    <source>
        <dbReference type="ARBA" id="ARBA00048968"/>
    </source>
</evidence>
<evidence type="ECO:0000256" key="1">
    <source>
        <dbReference type="ARBA" id="ARBA00000553"/>
    </source>
</evidence>
<dbReference type="PANTHER" id="PTHR30616:SF2">
    <property type="entry name" value="PURINE NUCLEOSIDE PHOSPHORYLASE LACC1"/>
    <property type="match status" value="1"/>
</dbReference>
<dbReference type="Gene3D" id="3.60.140.10">
    <property type="entry name" value="CNF1/YfiH-like putative cysteine hydrolases"/>
    <property type="match status" value="1"/>
</dbReference>
<proteinExistence type="inferred from homology"/>
<evidence type="ECO:0000256" key="4">
    <source>
        <dbReference type="ARBA" id="ARBA00022723"/>
    </source>
</evidence>
<evidence type="ECO:0000256" key="3">
    <source>
        <dbReference type="ARBA" id="ARBA00022679"/>
    </source>
</evidence>
<name>A0A6J5YFC1_9ZZZZ</name>
<reference evidence="10" key="1">
    <citation type="submission" date="2020-05" db="EMBL/GenBank/DDBJ databases">
        <authorList>
            <person name="Chiriac C."/>
            <person name="Salcher M."/>
            <person name="Ghai R."/>
            <person name="Kavagutti S V."/>
        </authorList>
    </citation>
    <scope>NUCLEOTIDE SEQUENCE</scope>
</reference>
<dbReference type="GO" id="GO:0005507">
    <property type="term" value="F:copper ion binding"/>
    <property type="evidence" value="ECO:0007669"/>
    <property type="project" value="TreeGrafter"/>
</dbReference>
<comment type="catalytic activity">
    <reaction evidence="8">
        <text>adenosine + phosphate = alpha-D-ribose 1-phosphate + adenine</text>
        <dbReference type="Rhea" id="RHEA:27642"/>
        <dbReference type="ChEBI" id="CHEBI:16335"/>
        <dbReference type="ChEBI" id="CHEBI:16708"/>
        <dbReference type="ChEBI" id="CHEBI:43474"/>
        <dbReference type="ChEBI" id="CHEBI:57720"/>
        <dbReference type="EC" id="2.4.2.1"/>
    </reaction>
    <physiologicalReaction direction="left-to-right" evidence="8">
        <dbReference type="Rhea" id="RHEA:27643"/>
    </physiologicalReaction>
</comment>
<dbReference type="EMBL" id="CAFBNC010000012">
    <property type="protein sequence ID" value="CAB4926802.1"/>
    <property type="molecule type" value="Genomic_DNA"/>
</dbReference>
<dbReference type="EMBL" id="CAEMXZ010000029">
    <property type="protein sequence ID" value="CAB4323157.1"/>
    <property type="molecule type" value="Genomic_DNA"/>
</dbReference>
<accession>A0A6J5YFC1</accession>
<evidence type="ECO:0000313" key="11">
    <source>
        <dbReference type="EMBL" id="CAB4926802.1"/>
    </source>
</evidence>
<dbReference type="InterPro" id="IPR003730">
    <property type="entry name" value="Cu_polyphenol_OxRdtase"/>
</dbReference>
<organism evidence="10">
    <name type="scientific">freshwater metagenome</name>
    <dbReference type="NCBI Taxonomy" id="449393"/>
    <lineage>
        <taxon>unclassified sequences</taxon>
        <taxon>metagenomes</taxon>
        <taxon>ecological metagenomes</taxon>
    </lineage>
</organism>
<comment type="catalytic activity">
    <reaction evidence="7">
        <text>adenosine + H2O + H(+) = inosine + NH4(+)</text>
        <dbReference type="Rhea" id="RHEA:24408"/>
        <dbReference type="ChEBI" id="CHEBI:15377"/>
        <dbReference type="ChEBI" id="CHEBI:15378"/>
        <dbReference type="ChEBI" id="CHEBI:16335"/>
        <dbReference type="ChEBI" id="CHEBI:17596"/>
        <dbReference type="ChEBI" id="CHEBI:28938"/>
        <dbReference type="EC" id="3.5.4.4"/>
    </reaction>
    <physiologicalReaction direction="left-to-right" evidence="7">
        <dbReference type="Rhea" id="RHEA:24409"/>
    </physiologicalReaction>
</comment>
<protein>
    <submittedName>
        <fullName evidence="10">Unannotated protein</fullName>
    </submittedName>
</protein>
<dbReference type="GO" id="GO:0016787">
    <property type="term" value="F:hydrolase activity"/>
    <property type="evidence" value="ECO:0007669"/>
    <property type="project" value="UniProtKB-KW"/>
</dbReference>
<dbReference type="SUPFAM" id="SSF64438">
    <property type="entry name" value="CNF1/YfiH-like putative cysteine hydrolases"/>
    <property type="match status" value="1"/>
</dbReference>
<gene>
    <name evidence="10" type="ORF">UFOPK1392_00907</name>
    <name evidence="11" type="ORF">UFOPK3733_00428</name>
</gene>
<keyword evidence="5" id="KW-0378">Hydrolase</keyword>